<protein>
    <submittedName>
        <fullName evidence="1">SAM-dependent methyltransferase</fullName>
    </submittedName>
</protein>
<evidence type="ECO:0000313" key="1">
    <source>
        <dbReference type="EMBL" id="BBL10008.1"/>
    </source>
</evidence>
<gene>
    <name evidence="1" type="ORF">A5CPYCFAH4_22320</name>
</gene>
<sequence length="399" mass="44483">MTPQVYLRKGKEESLMRRHPWIFSGAIDHIKAEDESEITEGALVEIYTRTGDFIALGHYQIGSIAVRVLTFDKEPIDQAWWNRRIAVAYDVRRTLGLTDNPDTDCYRLVHGEGDGLPGLVVDIYGTVAVVQCHSVGMYLARQDIARAILAAYGDRITAIYDKSSQTVPFNARLGAVDGYLWGSSDHSAHVVTENGEKFLVNWEQGQKTGFFLDQRENRELVKRYSKGRTVLNTFCYTGGFSVYAMAGGAEKVCSVDSSERAVVLATENMKLNFGPQANFTETAADAVEYLKNIEDKYDLIILDPPAFAKHHKVLGNAMQGYKRLNARAISQIRPGGILFTFSCSQAVSKELFRTMIFSAAAIAGRNVRILHQLTQPADHPVSIYHPEGEYLKGLVLYVE</sequence>
<dbReference type="Proteomes" id="UP000317465">
    <property type="component" value="Chromosome"/>
</dbReference>
<evidence type="ECO:0000313" key="2">
    <source>
        <dbReference type="Proteomes" id="UP000317465"/>
    </source>
</evidence>
<keyword evidence="2" id="KW-1185">Reference proteome</keyword>
<organism evidence="1 2">
    <name type="scientific">Alistipes onderdonkii subsp. vulgaris</name>
    <dbReference type="NCBI Taxonomy" id="2585117"/>
    <lineage>
        <taxon>Bacteria</taxon>
        <taxon>Pseudomonadati</taxon>
        <taxon>Bacteroidota</taxon>
        <taxon>Bacteroidia</taxon>
        <taxon>Bacteroidales</taxon>
        <taxon>Rikenellaceae</taxon>
        <taxon>Alistipes</taxon>
    </lineage>
</organism>
<name>A0ACA8QYS5_9BACT</name>
<accession>A0ACA8QYS5</accession>
<proteinExistence type="predicted"/>
<dbReference type="EMBL" id="AP019737">
    <property type="protein sequence ID" value="BBL10008.1"/>
    <property type="molecule type" value="Genomic_DNA"/>
</dbReference>
<reference evidence="1 2" key="1">
    <citation type="journal article" date="2020" name="Int. J. Syst. Evol. Microbiol.">
        <title>Alistipes communis sp. nov., Alistipes dispar sp. nov. and Alistipes onderdonkii subsp. vulgaris subsp. nov., isolated from human faeces, and creation of Alistipes onderdonkii subsp. onderdonkii subsp. nov.</title>
        <authorList>
            <person name="Sakamoto M."/>
            <person name="Ikeyama N."/>
            <person name="Ogata Y."/>
            <person name="Suda W."/>
            <person name="Iino T."/>
            <person name="Hattori M."/>
            <person name="Ohkuma M."/>
        </authorList>
    </citation>
    <scope>NUCLEOTIDE SEQUENCE [LARGE SCALE GENOMIC DNA]</scope>
    <source>
        <strain evidence="1 2">5CPYCFAH4</strain>
    </source>
</reference>
<keyword evidence="1" id="KW-0808">Transferase</keyword>
<keyword evidence="1" id="KW-0489">Methyltransferase</keyword>